<evidence type="ECO:0000313" key="2">
    <source>
        <dbReference type="Proteomes" id="UP000184357"/>
    </source>
</evidence>
<organism evidence="1 2">
    <name type="scientific">Halobaculum gomorrense</name>
    <dbReference type="NCBI Taxonomy" id="43928"/>
    <lineage>
        <taxon>Archaea</taxon>
        <taxon>Methanobacteriati</taxon>
        <taxon>Methanobacteriota</taxon>
        <taxon>Stenosarchaea group</taxon>
        <taxon>Halobacteria</taxon>
        <taxon>Halobacteriales</taxon>
        <taxon>Haloferacaceae</taxon>
        <taxon>Halobaculum</taxon>
    </lineage>
</organism>
<dbReference type="AlphaFoldDB" id="A0A1M5J9R8"/>
<reference evidence="1 2" key="1">
    <citation type="submission" date="2016-11" db="EMBL/GenBank/DDBJ databases">
        <authorList>
            <person name="Jaros S."/>
            <person name="Januszkiewicz K."/>
            <person name="Wedrychowicz H."/>
        </authorList>
    </citation>
    <scope>NUCLEOTIDE SEQUENCE [LARGE SCALE GENOMIC DNA]</scope>
    <source>
        <strain evidence="1 2">DSM 9297</strain>
    </source>
</reference>
<sequence length="36" mass="4301">MLEVNLAAGTFQTKYLRSLMNIFEKYLRYEPYLQVG</sequence>
<gene>
    <name evidence="1" type="ORF">SAMN05443636_0011</name>
</gene>
<dbReference type="STRING" id="43928.SAMN05443636_0011"/>
<dbReference type="EMBL" id="FQWV01000001">
    <property type="protein sequence ID" value="SHG37308.1"/>
    <property type="molecule type" value="Genomic_DNA"/>
</dbReference>
<protein>
    <submittedName>
        <fullName evidence="1">Uncharacterized protein</fullName>
    </submittedName>
</protein>
<accession>A0A1M5J9R8</accession>
<proteinExistence type="predicted"/>
<name>A0A1M5J9R8_9EURY</name>
<dbReference type="Proteomes" id="UP000184357">
    <property type="component" value="Unassembled WGS sequence"/>
</dbReference>
<keyword evidence="2" id="KW-1185">Reference proteome</keyword>
<evidence type="ECO:0000313" key="1">
    <source>
        <dbReference type="EMBL" id="SHG37308.1"/>
    </source>
</evidence>